<dbReference type="PANTHER" id="PTHR30012">
    <property type="entry name" value="GENERAL SECRETION PATHWAY PROTEIN"/>
    <property type="match status" value="1"/>
</dbReference>
<dbReference type="InterPro" id="IPR003004">
    <property type="entry name" value="GspF/PilC"/>
</dbReference>
<dbReference type="InterPro" id="IPR001992">
    <property type="entry name" value="T2SS_GspF/T4SS_PilC_CS"/>
</dbReference>
<organism evidence="13 14">
    <name type="scientific">Bacillus salipaludis</name>
    <dbReference type="NCBI Taxonomy" id="2547811"/>
    <lineage>
        <taxon>Bacteria</taxon>
        <taxon>Bacillati</taxon>
        <taxon>Bacillota</taxon>
        <taxon>Bacilli</taxon>
        <taxon>Bacillales</taxon>
        <taxon>Bacillaceae</taxon>
        <taxon>Bacillus</taxon>
    </lineage>
</organism>
<dbReference type="Proteomes" id="UP001178888">
    <property type="component" value="Unassembled WGS sequence"/>
</dbReference>
<dbReference type="PRINTS" id="PR00812">
    <property type="entry name" value="BCTERIALGSPF"/>
</dbReference>
<feature type="transmembrane region" description="Helical" evidence="11">
    <location>
        <begin position="167"/>
        <end position="193"/>
    </location>
</feature>
<evidence type="ECO:0000256" key="3">
    <source>
        <dbReference type="ARBA" id="ARBA00022448"/>
    </source>
</evidence>
<feature type="domain" description="Type II secretion system protein GspF" evidence="12">
    <location>
        <begin position="271"/>
        <end position="392"/>
    </location>
</feature>
<comment type="caution">
    <text evidence="13">The sequence shown here is derived from an EMBL/GenBank/DDBJ whole genome shotgun (WGS) entry which is preliminary data.</text>
</comment>
<evidence type="ECO:0000256" key="7">
    <source>
        <dbReference type="ARBA" id="ARBA00022989"/>
    </source>
</evidence>
<dbReference type="GO" id="GO:0005886">
    <property type="term" value="C:plasma membrane"/>
    <property type="evidence" value="ECO:0007669"/>
    <property type="project" value="UniProtKB-SubCell"/>
</dbReference>
<dbReference type="PROSITE" id="PS00874">
    <property type="entry name" value="T2SP_F"/>
    <property type="match status" value="1"/>
</dbReference>
<evidence type="ECO:0000259" key="12">
    <source>
        <dbReference type="Pfam" id="PF00482"/>
    </source>
</evidence>
<name>A0AA90R239_9BACI</name>
<evidence type="ECO:0000313" key="13">
    <source>
        <dbReference type="EMBL" id="MDQ6599827.1"/>
    </source>
</evidence>
<dbReference type="AlphaFoldDB" id="A0AA90R239"/>
<feature type="region of interest" description="Disordered" evidence="10">
    <location>
        <begin position="1"/>
        <end position="22"/>
    </location>
</feature>
<keyword evidence="8 11" id="KW-0472">Membrane</keyword>
<dbReference type="GO" id="GO:0009306">
    <property type="term" value="P:protein secretion"/>
    <property type="evidence" value="ECO:0007669"/>
    <property type="project" value="InterPro"/>
</dbReference>
<evidence type="ECO:0000313" key="14">
    <source>
        <dbReference type="Proteomes" id="UP001178888"/>
    </source>
</evidence>
<evidence type="ECO:0000256" key="1">
    <source>
        <dbReference type="ARBA" id="ARBA00004429"/>
    </source>
</evidence>
<reference evidence="13" key="1">
    <citation type="submission" date="2023-08" db="EMBL/GenBank/DDBJ databases">
        <title>Nitrogen cycling bacteria in agricultural field soils.</title>
        <authorList>
            <person name="Jang J."/>
        </authorList>
    </citation>
    <scope>NUCLEOTIDE SEQUENCE</scope>
    <source>
        <strain evidence="13">PS3-36</strain>
    </source>
</reference>
<keyword evidence="6 9" id="KW-0812">Transmembrane</keyword>
<dbReference type="FunFam" id="1.20.81.30:FF:000001">
    <property type="entry name" value="Type II secretion system protein F"/>
    <property type="match status" value="2"/>
</dbReference>
<accession>A0AA90R239</accession>
<dbReference type="RefSeq" id="WP_308913910.1">
    <property type="nucleotide sequence ID" value="NZ_JAVGVR010000001.1"/>
</dbReference>
<comment type="similarity">
    <text evidence="2 9">Belongs to the GSP F family.</text>
</comment>
<comment type="subcellular location">
    <subcellularLocation>
        <location evidence="1">Cell inner membrane</location>
        <topology evidence="1">Multi-pass membrane protein</topology>
    </subcellularLocation>
    <subcellularLocation>
        <location evidence="9">Cell membrane</location>
        <topology evidence="9">Multi-pass membrane protein</topology>
    </subcellularLocation>
</comment>
<evidence type="ECO:0000256" key="6">
    <source>
        <dbReference type="ARBA" id="ARBA00022692"/>
    </source>
</evidence>
<evidence type="ECO:0000256" key="5">
    <source>
        <dbReference type="ARBA" id="ARBA00022519"/>
    </source>
</evidence>
<feature type="transmembrane region" description="Helical" evidence="11">
    <location>
        <begin position="220"/>
        <end position="238"/>
    </location>
</feature>
<evidence type="ECO:0000256" key="2">
    <source>
        <dbReference type="ARBA" id="ARBA00005745"/>
    </source>
</evidence>
<keyword evidence="5" id="KW-0997">Cell inner membrane</keyword>
<keyword evidence="4" id="KW-1003">Cell membrane</keyword>
<dbReference type="InterPro" id="IPR018076">
    <property type="entry name" value="T2SS_GspF_dom"/>
</dbReference>
<dbReference type="Gene3D" id="1.20.81.30">
    <property type="entry name" value="Type II secretion system (T2SS), domain F"/>
    <property type="match status" value="2"/>
</dbReference>
<proteinExistence type="inferred from homology"/>
<protein>
    <submittedName>
        <fullName evidence="13">Type II secretion system F family protein</fullName>
    </submittedName>
</protein>
<sequence>MARFKYSGRDRKGKRQGTVNATSRREAMEKLKEEGIRVIEINEVPETFMTKDLSFGEKVKLQHFVIYLRQFSTLLKAGVTVVDATAILAQQTESKGLKKALLDVELELREGNPLSEAVSKHKKIFTPMFINMVNAGEVSGNLDGTLDRLAEHFEKQHYTRQKIKSALSYPIVVGIVAIAVVIFLLVSVVPTFVSMFDQMGGKLPAITLFVVGASEFMQKSWWLIAILIFLFVFVFSFMKKNSNTKYYLDYMLLRLPIFGNLLQKAALARMMRTLSSLFSSSVPILQAMSIVEKVVENEVLAKVIRESRNTLEKGRSMTEPMEKHWAFPPLVTQMIAIGEETGALDAMLSKIAEFYEKEVETGTDQLKSLIEPLMIVFLAGVVGTIVTAIMMPQFTMFDQFQQMNQ</sequence>
<keyword evidence="14" id="KW-1185">Reference proteome</keyword>
<feature type="domain" description="Type II secretion system protein GspF" evidence="12">
    <location>
        <begin position="67"/>
        <end position="190"/>
    </location>
</feature>
<feature type="transmembrane region" description="Helical" evidence="11">
    <location>
        <begin position="373"/>
        <end position="394"/>
    </location>
</feature>
<gene>
    <name evidence="13" type="ORF">RCG21_26370</name>
</gene>
<dbReference type="Pfam" id="PF00482">
    <property type="entry name" value="T2SSF"/>
    <property type="match status" value="2"/>
</dbReference>
<evidence type="ECO:0000256" key="11">
    <source>
        <dbReference type="SAM" id="Phobius"/>
    </source>
</evidence>
<dbReference type="PANTHER" id="PTHR30012:SF0">
    <property type="entry name" value="TYPE II SECRETION SYSTEM PROTEIN F-RELATED"/>
    <property type="match status" value="1"/>
</dbReference>
<evidence type="ECO:0000256" key="9">
    <source>
        <dbReference type="RuleBase" id="RU003923"/>
    </source>
</evidence>
<evidence type="ECO:0000256" key="10">
    <source>
        <dbReference type="SAM" id="MobiDB-lite"/>
    </source>
</evidence>
<dbReference type="EMBL" id="JAVGVR010000001">
    <property type="protein sequence ID" value="MDQ6599827.1"/>
    <property type="molecule type" value="Genomic_DNA"/>
</dbReference>
<evidence type="ECO:0000256" key="8">
    <source>
        <dbReference type="ARBA" id="ARBA00023136"/>
    </source>
</evidence>
<evidence type="ECO:0000256" key="4">
    <source>
        <dbReference type="ARBA" id="ARBA00022475"/>
    </source>
</evidence>
<keyword evidence="3 9" id="KW-0813">Transport</keyword>
<keyword evidence="7 11" id="KW-1133">Transmembrane helix</keyword>
<dbReference type="InterPro" id="IPR042094">
    <property type="entry name" value="T2SS_GspF_sf"/>
</dbReference>